<dbReference type="InterPro" id="IPR006311">
    <property type="entry name" value="TAT_signal"/>
</dbReference>
<dbReference type="AlphaFoldDB" id="A0A1U9YVD4"/>
<feature type="chain" id="PRO_5013387377" evidence="1">
    <location>
        <begin position="36"/>
        <end position="176"/>
    </location>
</feature>
<organism evidence="3 4">
    <name type="scientific">Martelella mediterranea DSM 17316</name>
    <dbReference type="NCBI Taxonomy" id="1122214"/>
    <lineage>
        <taxon>Bacteria</taxon>
        <taxon>Pseudomonadati</taxon>
        <taxon>Pseudomonadota</taxon>
        <taxon>Alphaproteobacteria</taxon>
        <taxon>Hyphomicrobiales</taxon>
        <taxon>Aurantimonadaceae</taxon>
        <taxon>Martelella</taxon>
    </lineage>
</organism>
<gene>
    <name evidence="3" type="ORF">Mame_00020</name>
</gene>
<dbReference type="PROSITE" id="PS51318">
    <property type="entry name" value="TAT"/>
    <property type="match status" value="1"/>
</dbReference>
<evidence type="ECO:0000313" key="3">
    <source>
        <dbReference type="EMBL" id="AQZ49405.1"/>
    </source>
</evidence>
<keyword evidence="4" id="KW-1185">Reference proteome</keyword>
<dbReference type="eggNOG" id="COG3652">
    <property type="taxonomic scope" value="Bacteria"/>
</dbReference>
<dbReference type="STRING" id="1122214.Mame_00020"/>
<evidence type="ECO:0000259" key="2">
    <source>
        <dbReference type="Pfam" id="PF13628"/>
    </source>
</evidence>
<proteinExistence type="predicted"/>
<protein>
    <submittedName>
        <fullName evidence="3">Putative outer membrane protein</fullName>
    </submittedName>
</protein>
<name>A0A1U9YVD4_9HYPH</name>
<dbReference type="KEGG" id="mmed:Mame_00020"/>
<dbReference type="Proteomes" id="UP000191135">
    <property type="component" value="Chromosome"/>
</dbReference>
<dbReference type="InterPro" id="IPR025419">
    <property type="entry name" value="DUF4142"/>
</dbReference>
<reference evidence="3 4" key="1">
    <citation type="submission" date="2017-03" db="EMBL/GenBank/DDBJ databases">
        <title>Foreign affairs: Plasmid Transfer between Roseobacters and Rhizobia.</title>
        <authorList>
            <person name="Bartling P."/>
            <person name="Bunk B."/>
            <person name="Overmann J."/>
            <person name="Brinkmann H."/>
            <person name="Petersen J."/>
        </authorList>
    </citation>
    <scope>NUCLEOTIDE SEQUENCE [LARGE SCALE GENOMIC DNA]</scope>
    <source>
        <strain evidence="3 4">MACL11</strain>
    </source>
</reference>
<keyword evidence="1" id="KW-0732">Signal</keyword>
<feature type="domain" description="DUF4142" evidence="2">
    <location>
        <begin position="40"/>
        <end position="168"/>
    </location>
</feature>
<sequence precursor="true">MTSIVLCRRSIFIGGAVTAAMTALASVSAPTSALADEPPEDYAEQTLKLDLFSCDISELAAKKAVHPVVYKFAELESEEAQAIAGVLLKTGASTPERPDTLSKTVETLKRMDPGPAFDLAYIEHQIDNHKSLLKVQKREVDDASPQGVQKTVATVLVPLIASHLDMLHTAHTDLAF</sequence>
<dbReference type="EMBL" id="CP020330">
    <property type="protein sequence ID" value="AQZ49405.1"/>
    <property type="molecule type" value="Genomic_DNA"/>
</dbReference>
<dbReference type="Pfam" id="PF13628">
    <property type="entry name" value="DUF4142"/>
    <property type="match status" value="1"/>
</dbReference>
<evidence type="ECO:0000256" key="1">
    <source>
        <dbReference type="SAM" id="SignalP"/>
    </source>
</evidence>
<accession>A0A1U9YVD4</accession>
<feature type="signal peptide" evidence="1">
    <location>
        <begin position="1"/>
        <end position="35"/>
    </location>
</feature>
<evidence type="ECO:0000313" key="4">
    <source>
        <dbReference type="Proteomes" id="UP000191135"/>
    </source>
</evidence>